<keyword evidence="2" id="KW-1185">Reference proteome</keyword>
<dbReference type="Proteomes" id="UP000198290">
    <property type="component" value="Chromosome"/>
</dbReference>
<reference evidence="1 2" key="2">
    <citation type="journal article" date="2017" name="Genome Announc.">
        <title>Draft genome sequence of Aquitalea magnusonii strain H3, a plant growth-promoting bacterium of duckweed Lemna minor.</title>
        <authorList>
            <person name="Ishizawa H."/>
            <person name="Kuroda M."/>
            <person name="Ike M."/>
        </authorList>
    </citation>
    <scope>NUCLEOTIDE SEQUENCE [LARGE SCALE GENOMIC DNA]</scope>
    <source>
        <strain evidence="1 2">H3</strain>
    </source>
</reference>
<dbReference type="AlphaFoldDB" id="A0A3G9GER9"/>
<dbReference type="KEGG" id="amah:DLM_1530"/>
<sequence length="67" mass="7461">MNHETPLDGCCWLTSHRHRHPAPARKRHAARMRHGQQPVWRMGMAAPAARSTRAACVVISSRNAVPA</sequence>
<name>A0A3G9GER9_9NEIS</name>
<dbReference type="EMBL" id="AP018823">
    <property type="protein sequence ID" value="BBF85149.1"/>
    <property type="molecule type" value="Genomic_DNA"/>
</dbReference>
<evidence type="ECO:0000313" key="2">
    <source>
        <dbReference type="Proteomes" id="UP000198290"/>
    </source>
</evidence>
<reference evidence="2" key="3">
    <citation type="journal article" date="2017" name="Plant Physiol. Biochem.">
        <title>Differential oxidative and antioxidative response of duckweed Lemna minor toward plant growth promoting/inhibiting bacteria.</title>
        <authorList>
            <person name="Ishizawa H."/>
            <person name="Kuroda M."/>
            <person name="Morikawa M."/>
            <person name="Ike M."/>
        </authorList>
    </citation>
    <scope>NUCLEOTIDE SEQUENCE [LARGE SCALE GENOMIC DNA]</scope>
    <source>
        <strain evidence="2">H3</strain>
    </source>
</reference>
<accession>A0A3G9GER9</accession>
<protein>
    <submittedName>
        <fullName evidence="1">Uncharacterized protein</fullName>
    </submittedName>
</protein>
<organism evidence="1 2">
    <name type="scientific">Aquitalea magnusonii</name>
    <dbReference type="NCBI Taxonomy" id="332411"/>
    <lineage>
        <taxon>Bacteria</taxon>
        <taxon>Pseudomonadati</taxon>
        <taxon>Pseudomonadota</taxon>
        <taxon>Betaproteobacteria</taxon>
        <taxon>Neisseriales</taxon>
        <taxon>Chromobacteriaceae</taxon>
        <taxon>Aquitalea</taxon>
    </lineage>
</organism>
<evidence type="ECO:0000313" key="1">
    <source>
        <dbReference type="EMBL" id="BBF85149.1"/>
    </source>
</evidence>
<reference evidence="2" key="1">
    <citation type="journal article" date="2017" name="Biotechnol. Biofuels">
        <title>Evaluation of environmental bacterial communities as a factor affecting the growth of duckweed Lemna minor.</title>
        <authorList>
            <person name="Ishizawa H."/>
            <person name="Kuroda M."/>
            <person name="Morikawa M."/>
            <person name="Ike M."/>
        </authorList>
    </citation>
    <scope>NUCLEOTIDE SEQUENCE [LARGE SCALE GENOMIC DNA]</scope>
    <source>
        <strain evidence="2">H3</strain>
    </source>
</reference>
<proteinExistence type="predicted"/>
<gene>
    <name evidence="1" type="ORF">DLM_1530</name>
</gene>